<dbReference type="InterPro" id="IPR010585">
    <property type="entry name" value="DNA_repair_prot_XRCC4"/>
</dbReference>
<dbReference type="PANTHER" id="PTHR28559:SF1">
    <property type="entry name" value="DNA REPAIR PROTEIN XRCC4"/>
    <property type="match status" value="1"/>
</dbReference>
<organism evidence="2 3">
    <name type="scientific">Coccomyxa viridis</name>
    <dbReference type="NCBI Taxonomy" id="1274662"/>
    <lineage>
        <taxon>Eukaryota</taxon>
        <taxon>Viridiplantae</taxon>
        <taxon>Chlorophyta</taxon>
        <taxon>core chlorophytes</taxon>
        <taxon>Trebouxiophyceae</taxon>
        <taxon>Trebouxiophyceae incertae sedis</taxon>
        <taxon>Coccomyxaceae</taxon>
        <taxon>Coccomyxa</taxon>
    </lineage>
</organism>
<feature type="compositionally biased region" description="Basic and acidic residues" evidence="1">
    <location>
        <begin position="267"/>
        <end position="284"/>
    </location>
</feature>
<feature type="region of interest" description="Disordered" evidence="1">
    <location>
        <begin position="261"/>
        <end position="290"/>
    </location>
</feature>
<evidence type="ECO:0000256" key="1">
    <source>
        <dbReference type="SAM" id="MobiDB-lite"/>
    </source>
</evidence>
<feature type="compositionally biased region" description="Basic and acidic residues" evidence="1">
    <location>
        <begin position="178"/>
        <end position="187"/>
    </location>
</feature>
<keyword evidence="3" id="KW-1185">Reference proteome</keyword>
<dbReference type="EMBL" id="CAXHTA020000018">
    <property type="protein sequence ID" value="CAL5228283.1"/>
    <property type="molecule type" value="Genomic_DNA"/>
</dbReference>
<feature type="region of interest" description="Disordered" evidence="1">
    <location>
        <begin position="163"/>
        <end position="202"/>
    </location>
</feature>
<name>A0ABP1GEU5_9CHLO</name>
<accession>A0ABP1GEU5</accession>
<dbReference type="Gene3D" id="1.20.5.370">
    <property type="match status" value="1"/>
</dbReference>
<sequence length="352" mass="38722">MSNSDSASIAGIRGQPAPKDWMRNVNRALSTKQGSYDIQAQSSSDGLKVTIRWHEADLRVRASLTLPVAKDENAMASMLKVVWNSLEITQDACAELTSSDAKRRQQADSCQAEFRKVVDSIQKDKQENYIKFAAVVNEKKQKLREQQEHIQRLEERIQRLEGGLDQEDGSGAASPPRDVAEQDHDSVYDAETEPSAGEDEVEAQMDLEDTYQTQRRRPAGTFGIGDTLASHDKAQCHANGKAPTTRSQAEKDALLAAVTQPMEPDEEHNKDEEMQEKHAIERSNRPKPAGACPAACRVGVPKSLAGGHSGRLDTLVGQLLSLISPDKACQRLLAERSMALDFMKWRGGTSAC</sequence>
<dbReference type="SUPFAM" id="SSF58022">
    <property type="entry name" value="XRCC4, C-terminal oligomerization domain"/>
    <property type="match status" value="1"/>
</dbReference>
<dbReference type="InterPro" id="IPR014751">
    <property type="entry name" value="XRCC4-like_C"/>
</dbReference>
<protein>
    <submittedName>
        <fullName evidence="2">G11387 protein</fullName>
    </submittedName>
</protein>
<gene>
    <name evidence="2" type="primary">g11387</name>
    <name evidence="2" type="ORF">VP750_LOCUS10189</name>
</gene>
<feature type="compositionally biased region" description="Acidic residues" evidence="1">
    <location>
        <begin position="188"/>
        <end position="202"/>
    </location>
</feature>
<proteinExistence type="predicted"/>
<dbReference type="PANTHER" id="PTHR28559">
    <property type="entry name" value="DNA REPAIR PROTEIN XRCC4"/>
    <property type="match status" value="1"/>
</dbReference>
<evidence type="ECO:0000313" key="2">
    <source>
        <dbReference type="EMBL" id="CAL5228283.1"/>
    </source>
</evidence>
<comment type="caution">
    <text evidence="2">The sequence shown here is derived from an EMBL/GenBank/DDBJ whole genome shotgun (WGS) entry which is preliminary data.</text>
</comment>
<dbReference type="Proteomes" id="UP001497392">
    <property type="component" value="Unassembled WGS sequence"/>
</dbReference>
<evidence type="ECO:0000313" key="3">
    <source>
        <dbReference type="Proteomes" id="UP001497392"/>
    </source>
</evidence>
<feature type="region of interest" description="Disordered" evidence="1">
    <location>
        <begin position="1"/>
        <end position="20"/>
    </location>
</feature>
<reference evidence="2 3" key="1">
    <citation type="submission" date="2024-06" db="EMBL/GenBank/DDBJ databases">
        <authorList>
            <person name="Kraege A."/>
            <person name="Thomma B."/>
        </authorList>
    </citation>
    <scope>NUCLEOTIDE SEQUENCE [LARGE SCALE GENOMIC DNA]</scope>
</reference>